<dbReference type="OrthoDB" id="9792661at2"/>
<evidence type="ECO:0000259" key="2">
    <source>
        <dbReference type="Pfam" id="PF02829"/>
    </source>
</evidence>
<protein>
    <recommendedName>
        <fullName evidence="6">Transcription repressor NadR</fullName>
    </recommendedName>
</protein>
<evidence type="ECO:0000313" key="4">
    <source>
        <dbReference type="EMBL" id="SHI37615.1"/>
    </source>
</evidence>
<dbReference type="Proteomes" id="UP000184052">
    <property type="component" value="Unassembled WGS sequence"/>
</dbReference>
<dbReference type="SUPFAM" id="SSF75500">
    <property type="entry name" value="Putative transcriptional regulator TM1602, C-terminal domain"/>
    <property type="match status" value="1"/>
</dbReference>
<feature type="binding site" evidence="1">
    <location>
        <position position="76"/>
    </location>
    <ligand>
        <name>Ni(2+)</name>
        <dbReference type="ChEBI" id="CHEBI:49786"/>
    </ligand>
</feature>
<accession>A0A1M6AME5</accession>
<keyword evidence="5" id="KW-1185">Reference proteome</keyword>
<dbReference type="GO" id="GO:0046872">
    <property type="term" value="F:metal ion binding"/>
    <property type="evidence" value="ECO:0007669"/>
    <property type="project" value="UniProtKB-KW"/>
</dbReference>
<evidence type="ECO:0008006" key="6">
    <source>
        <dbReference type="Google" id="ProtNLM"/>
    </source>
</evidence>
<dbReference type="Gene3D" id="3.30.1340.20">
    <property type="entry name" value="3H domain"/>
    <property type="match status" value="1"/>
</dbReference>
<dbReference type="EMBL" id="FQZL01000004">
    <property type="protein sequence ID" value="SHI37615.1"/>
    <property type="molecule type" value="Genomic_DNA"/>
</dbReference>
<dbReference type="RefSeq" id="WP_073045671.1">
    <property type="nucleotide sequence ID" value="NZ_FQZL01000004.1"/>
</dbReference>
<evidence type="ECO:0000256" key="1">
    <source>
        <dbReference type="PIRSR" id="PIRSR037847-1"/>
    </source>
</evidence>
<reference evidence="4 5" key="1">
    <citation type="submission" date="2016-11" db="EMBL/GenBank/DDBJ databases">
        <authorList>
            <person name="Jaros S."/>
            <person name="Januszkiewicz K."/>
            <person name="Wedrychowicz H."/>
        </authorList>
    </citation>
    <scope>NUCLEOTIDE SEQUENCE [LARGE SCALE GENOMIC DNA]</scope>
    <source>
        <strain evidence="4 5">DSM 17477</strain>
    </source>
</reference>
<feature type="binding site" evidence="1">
    <location>
        <position position="144"/>
    </location>
    <ligand>
        <name>Ni(2+)</name>
        <dbReference type="ChEBI" id="CHEBI:49786"/>
    </ligand>
</feature>
<dbReference type="AlphaFoldDB" id="A0A1M6AME5"/>
<name>A0A1M6AME5_9FIRM</name>
<feature type="domain" description="Helix-turn-helix type 11" evidence="3">
    <location>
        <begin position="6"/>
        <end position="59"/>
    </location>
</feature>
<dbReference type="InterPro" id="IPR013196">
    <property type="entry name" value="HTH_11"/>
</dbReference>
<dbReference type="InterPro" id="IPR004173">
    <property type="entry name" value="3H_domain"/>
</dbReference>
<dbReference type="InterPro" id="IPR036390">
    <property type="entry name" value="WH_DNA-bd_sf"/>
</dbReference>
<gene>
    <name evidence="4" type="ORF">SAMN02745751_00174</name>
</gene>
<dbReference type="InterPro" id="IPR035922">
    <property type="entry name" value="3H_dom_sf"/>
</dbReference>
<dbReference type="SUPFAM" id="SSF46785">
    <property type="entry name" value="Winged helix' DNA-binding domain"/>
    <property type="match status" value="1"/>
</dbReference>
<feature type="binding site" evidence="1">
    <location>
        <position position="146"/>
    </location>
    <ligand>
        <name>Ni(2+)</name>
        <dbReference type="ChEBI" id="CHEBI:49786"/>
    </ligand>
</feature>
<dbReference type="PIRSF" id="PIRSF037847">
    <property type="entry name" value="NiaR"/>
    <property type="match status" value="1"/>
</dbReference>
<dbReference type="Pfam" id="PF08279">
    <property type="entry name" value="HTH_11"/>
    <property type="match status" value="1"/>
</dbReference>
<dbReference type="InterPro" id="IPR036388">
    <property type="entry name" value="WH-like_DNA-bd_sf"/>
</dbReference>
<dbReference type="STRING" id="1121476.SAMN02745751_00174"/>
<dbReference type="PANTHER" id="PTHR40068">
    <property type="entry name" value="TRANSCRIPTION REPRESSOR NIAR-RELATED"/>
    <property type="match status" value="1"/>
</dbReference>
<evidence type="ECO:0000313" key="5">
    <source>
        <dbReference type="Proteomes" id="UP000184052"/>
    </source>
</evidence>
<evidence type="ECO:0000259" key="3">
    <source>
        <dbReference type="Pfam" id="PF08279"/>
    </source>
</evidence>
<proteinExistence type="predicted"/>
<keyword evidence="1" id="KW-0533">Nickel</keyword>
<organism evidence="4 5">
    <name type="scientific">Dethiosulfatibacter aminovorans DSM 17477</name>
    <dbReference type="NCBI Taxonomy" id="1121476"/>
    <lineage>
        <taxon>Bacteria</taxon>
        <taxon>Bacillati</taxon>
        <taxon>Bacillota</taxon>
        <taxon>Tissierellia</taxon>
        <taxon>Dethiosulfatibacter</taxon>
    </lineage>
</organism>
<feature type="domain" description="3H" evidence="2">
    <location>
        <begin position="72"/>
        <end position="168"/>
    </location>
</feature>
<dbReference type="InterPro" id="IPR026043">
    <property type="entry name" value="NadR"/>
</dbReference>
<dbReference type="Gene3D" id="1.10.10.10">
    <property type="entry name" value="Winged helix-like DNA-binding domain superfamily/Winged helix DNA-binding domain"/>
    <property type="match status" value="1"/>
</dbReference>
<feature type="binding site" evidence="1">
    <location>
        <position position="85"/>
    </location>
    <ligand>
        <name>Ni(2+)</name>
        <dbReference type="ChEBI" id="CHEBI:49786"/>
    </ligand>
</feature>
<sequence length="171" mass="19579">MNTVDRRKKLIDHLIKSNEPTKGSRFAELFNVSRQVIVQDIAVLRAEGYEITATPQGYIITGKELEGFIEEIVSRHESNEEIMEELNIVVDNGGEVIDVTVDHPFYGEFNGKLMIKSRLDVKNFLSQMEESNAEPLSRMNDGIHLHKIKAPSREILDEIKRQLKEKGFIVE</sequence>
<dbReference type="PANTHER" id="PTHR40068:SF1">
    <property type="entry name" value="TRANSCRIPTION REPRESSOR NIAR-RELATED"/>
    <property type="match status" value="1"/>
</dbReference>
<dbReference type="Pfam" id="PF02829">
    <property type="entry name" value="3H"/>
    <property type="match status" value="1"/>
</dbReference>
<keyword evidence="1" id="KW-0479">Metal-binding</keyword>